<dbReference type="PROSITE" id="PS50305">
    <property type="entry name" value="SIRTUIN"/>
    <property type="match status" value="1"/>
</dbReference>
<evidence type="ECO:0000313" key="4">
    <source>
        <dbReference type="EMBL" id="SPW27852.1"/>
    </source>
</evidence>
<gene>
    <name evidence="4" type="ORF">NCTC10254_01046</name>
</gene>
<reference evidence="4 5" key="1">
    <citation type="submission" date="2018-06" db="EMBL/GenBank/DDBJ databases">
        <authorList>
            <consortium name="Pathogen Informatics"/>
            <person name="Doyle S."/>
        </authorList>
    </citation>
    <scope>NUCLEOTIDE SEQUENCE [LARGE SCALE GENOMIC DNA]</scope>
    <source>
        <strain evidence="4 5">NCTC10254</strain>
    </source>
</reference>
<accession>A0A6G9DAV9</accession>
<dbReference type="RefSeq" id="WP_040431883.1">
    <property type="nucleotide sequence ID" value="NZ_CP050134.2"/>
</dbReference>
<keyword evidence="2" id="KW-0479">Metal-binding</keyword>
<feature type="binding site" evidence="2">
    <location>
        <position position="147"/>
    </location>
    <ligand>
        <name>Zn(2+)</name>
        <dbReference type="ChEBI" id="CHEBI:29105"/>
    </ligand>
</feature>
<dbReference type="Gene3D" id="3.40.50.1220">
    <property type="entry name" value="TPP-binding domain"/>
    <property type="match status" value="1"/>
</dbReference>
<dbReference type="AlphaFoldDB" id="A0A6H9XJA5"/>
<feature type="binding site" evidence="2">
    <location>
        <position position="178"/>
    </location>
    <ligand>
        <name>Zn(2+)</name>
        <dbReference type="ChEBI" id="CHEBI:29105"/>
    </ligand>
</feature>
<comment type="caution">
    <text evidence="4">The sequence shown here is derived from an EMBL/GenBank/DDBJ whole genome shotgun (WGS) entry which is preliminary data.</text>
</comment>
<dbReference type="InterPro" id="IPR029035">
    <property type="entry name" value="DHS-like_NAD/FAD-binding_dom"/>
</dbReference>
<keyword evidence="2" id="KW-0862">Zinc</keyword>
<evidence type="ECO:0000256" key="2">
    <source>
        <dbReference type="PROSITE-ProRule" id="PRU00236"/>
    </source>
</evidence>
<dbReference type="Proteomes" id="UP000249886">
    <property type="component" value="Unassembled WGS sequence"/>
</dbReference>
<keyword evidence="1" id="KW-0520">NAD</keyword>
<feature type="binding site" evidence="2">
    <location>
        <position position="181"/>
    </location>
    <ligand>
        <name>Zn(2+)</name>
        <dbReference type="ChEBI" id="CHEBI:29105"/>
    </ligand>
</feature>
<accession>A0A6H9XJA5</accession>
<comment type="caution">
    <text evidence="2">Lacks conserved residue(s) required for the propagation of feature annotation.</text>
</comment>
<evidence type="ECO:0000256" key="1">
    <source>
        <dbReference type="ARBA" id="ARBA00023027"/>
    </source>
</evidence>
<dbReference type="GO" id="GO:0046872">
    <property type="term" value="F:metal ion binding"/>
    <property type="evidence" value="ECO:0007669"/>
    <property type="project" value="UniProtKB-KW"/>
</dbReference>
<sequence length="285" mass="32252">MIATRNSSTRNLIETIANELEQADKVLIGAGAGLSAADGFEYGGAWFQEHFGDFAAAYGLTDAYTAGFYPFPDETEKWAYWSRYINHNRYLKEPGSVYQDLLTLVRDKDYFVLTTNVDHCFQRAHFDKQRLFYTQGDYGLWQCATPCHQATYDNHDQVVAMVAQQHDRHIPAELVPRCPRCGGRMTTNLRADDTFVQDPGWYTAAKRYQNFVSEAAQSRILLLELGVGMNTPAIIKYPFWRMTYHNPRAHYATVSLDAVAPKQISERSTVVQADIASVLRLLAGA</sequence>
<proteinExistence type="predicted"/>
<dbReference type="EMBL" id="UARK01000003">
    <property type="protein sequence ID" value="SPW27852.1"/>
    <property type="molecule type" value="Genomic_DNA"/>
</dbReference>
<evidence type="ECO:0000313" key="5">
    <source>
        <dbReference type="Proteomes" id="UP000249886"/>
    </source>
</evidence>
<dbReference type="SUPFAM" id="SSF52467">
    <property type="entry name" value="DHS-like NAD/FAD-binding domain"/>
    <property type="match status" value="1"/>
</dbReference>
<evidence type="ECO:0000259" key="3">
    <source>
        <dbReference type="PROSITE" id="PS50305"/>
    </source>
</evidence>
<protein>
    <recommendedName>
        <fullName evidence="3">Deacetylase sirtuin-type domain-containing protein</fullName>
    </recommendedName>
</protein>
<organism evidence="4 5">
    <name type="scientific">Corynebacterium matruchotii</name>
    <dbReference type="NCBI Taxonomy" id="43768"/>
    <lineage>
        <taxon>Bacteria</taxon>
        <taxon>Bacillati</taxon>
        <taxon>Actinomycetota</taxon>
        <taxon>Actinomycetes</taxon>
        <taxon>Mycobacteriales</taxon>
        <taxon>Corynebacteriaceae</taxon>
        <taxon>Corynebacterium</taxon>
    </lineage>
</organism>
<name>A0A6H9XJA5_9CORY</name>
<dbReference type="InterPro" id="IPR026590">
    <property type="entry name" value="Ssirtuin_cat_dom"/>
</dbReference>
<feature type="binding site" evidence="2">
    <location>
        <position position="143"/>
    </location>
    <ligand>
        <name>Zn(2+)</name>
        <dbReference type="ChEBI" id="CHEBI:29105"/>
    </ligand>
</feature>
<dbReference type="GeneID" id="84574198"/>
<feature type="domain" description="Deacetylase sirtuin-type" evidence="3">
    <location>
        <begin position="6"/>
        <end position="285"/>
    </location>
</feature>